<evidence type="ECO:0000313" key="1">
    <source>
        <dbReference type="EMBL" id="SMR73497.1"/>
    </source>
</evidence>
<accession>A0ABY1RYV2</accession>
<gene>
    <name evidence="1" type="ORF">SAMN04487964_104160</name>
</gene>
<comment type="caution">
    <text evidence="1">The sequence shown here is derived from an EMBL/GenBank/DDBJ whole genome shotgun (WGS) entry which is preliminary data.</text>
</comment>
<organism evidence="1 2">
    <name type="scientific">Marinobacterium sediminicola</name>
    <dbReference type="NCBI Taxonomy" id="518898"/>
    <lineage>
        <taxon>Bacteria</taxon>
        <taxon>Pseudomonadati</taxon>
        <taxon>Pseudomonadota</taxon>
        <taxon>Gammaproteobacteria</taxon>
        <taxon>Oceanospirillales</taxon>
        <taxon>Oceanospirillaceae</taxon>
        <taxon>Marinobacterium</taxon>
    </lineage>
</organism>
<protein>
    <submittedName>
        <fullName evidence="1">Uncharacterized protein</fullName>
    </submittedName>
</protein>
<sequence length="45" mass="5296">MNQLTRYINPGRGRLPLPGIDANLDAYLYPIRQLMVQLSFHVRRK</sequence>
<keyword evidence="2" id="KW-1185">Reference proteome</keyword>
<evidence type="ECO:0000313" key="2">
    <source>
        <dbReference type="Proteomes" id="UP001159257"/>
    </source>
</evidence>
<dbReference type="Proteomes" id="UP001159257">
    <property type="component" value="Unassembled WGS sequence"/>
</dbReference>
<name>A0ABY1RYV2_9GAMM</name>
<proteinExistence type="predicted"/>
<reference evidence="1 2" key="1">
    <citation type="submission" date="2017-05" db="EMBL/GenBank/DDBJ databases">
        <authorList>
            <person name="Varghese N."/>
            <person name="Submissions S."/>
        </authorList>
    </citation>
    <scope>NUCLEOTIDE SEQUENCE [LARGE SCALE GENOMIC DNA]</scope>
    <source>
        <strain evidence="1 2">CGMCC 1.7287</strain>
    </source>
</reference>
<dbReference type="EMBL" id="FXWV01000004">
    <property type="protein sequence ID" value="SMR73497.1"/>
    <property type="molecule type" value="Genomic_DNA"/>
</dbReference>